<evidence type="ECO:0000313" key="3">
    <source>
        <dbReference type="Proteomes" id="UP001331936"/>
    </source>
</evidence>
<dbReference type="PRINTS" id="PR00080">
    <property type="entry name" value="SDRFAMILY"/>
</dbReference>
<dbReference type="CDD" id="cd05233">
    <property type="entry name" value="SDR_c"/>
    <property type="match status" value="1"/>
</dbReference>
<dbReference type="RefSeq" id="WP_330150683.1">
    <property type="nucleotide sequence ID" value="NZ_JAUZMZ010000012.1"/>
</dbReference>
<sequence>MISTDLKGRTALVVGASRGIGLATAQAFAAVGADVVLTSRSQESADAAAAEIGGTAVGVGVHAVDEDGARRCIDDVLERFGGLDILVNNAGTNPAYGRMADQDHSRFAKTFDVNLWAPLLWSGLAAKAWMAEHGGAIVNTASIGGMVAENGIGVYNASKAALIHLTKQLAMELAPTIRVNAVAPGVVRTKLAEALWAEQEQSVAAATPLGRIGEPDDVASAILFLASDGARWITGETLVVDGGQLLGDVRAFVR</sequence>
<organism evidence="2 3">
    <name type="scientific">Rhodococcus chondri</name>
    <dbReference type="NCBI Taxonomy" id="3065941"/>
    <lineage>
        <taxon>Bacteria</taxon>
        <taxon>Bacillati</taxon>
        <taxon>Actinomycetota</taxon>
        <taxon>Actinomycetes</taxon>
        <taxon>Mycobacteriales</taxon>
        <taxon>Nocardiaceae</taxon>
        <taxon>Rhodococcus</taxon>
    </lineage>
</organism>
<dbReference type="InterPro" id="IPR036291">
    <property type="entry name" value="NAD(P)-bd_dom_sf"/>
</dbReference>
<comment type="caution">
    <text evidence="2">The sequence shown here is derived from an EMBL/GenBank/DDBJ whole genome shotgun (WGS) entry which is preliminary data.</text>
</comment>
<gene>
    <name evidence="2" type="ORF">Q8814_03825</name>
</gene>
<keyword evidence="3" id="KW-1185">Reference proteome</keyword>
<dbReference type="Pfam" id="PF13561">
    <property type="entry name" value="adh_short_C2"/>
    <property type="match status" value="1"/>
</dbReference>
<evidence type="ECO:0000256" key="1">
    <source>
        <dbReference type="ARBA" id="ARBA00006484"/>
    </source>
</evidence>
<proteinExistence type="inferred from homology"/>
<dbReference type="Gene3D" id="3.40.50.720">
    <property type="entry name" value="NAD(P)-binding Rossmann-like Domain"/>
    <property type="match status" value="1"/>
</dbReference>
<reference evidence="2 3" key="1">
    <citation type="submission" date="2023-08" db="EMBL/GenBank/DDBJ databases">
        <authorList>
            <person name="Girao M."/>
            <person name="Carvalho M.F."/>
        </authorList>
    </citation>
    <scope>NUCLEOTIDE SEQUENCE [LARGE SCALE GENOMIC DNA]</scope>
    <source>
        <strain evidence="2 3">CC-R104</strain>
    </source>
</reference>
<dbReference type="PRINTS" id="PR00081">
    <property type="entry name" value="GDHRDH"/>
</dbReference>
<dbReference type="NCBIfam" id="NF005559">
    <property type="entry name" value="PRK07231.1"/>
    <property type="match status" value="1"/>
</dbReference>
<comment type="similarity">
    <text evidence="1">Belongs to the short-chain dehydrogenases/reductases (SDR) family.</text>
</comment>
<accession>A0ABU7JMI4</accession>
<dbReference type="Proteomes" id="UP001331936">
    <property type="component" value="Unassembled WGS sequence"/>
</dbReference>
<dbReference type="PANTHER" id="PTHR43943">
    <property type="entry name" value="DEHYDROGENASE/REDUCTASE (SDR FAMILY) MEMBER 4"/>
    <property type="match status" value="1"/>
</dbReference>
<name>A0ABU7JMI4_9NOCA</name>
<dbReference type="EMBL" id="JAUZMZ010000012">
    <property type="protein sequence ID" value="MEE2031248.1"/>
    <property type="molecule type" value="Genomic_DNA"/>
</dbReference>
<dbReference type="InterPro" id="IPR020904">
    <property type="entry name" value="Sc_DH/Rdtase_CS"/>
</dbReference>
<dbReference type="InterPro" id="IPR002347">
    <property type="entry name" value="SDR_fam"/>
</dbReference>
<dbReference type="PROSITE" id="PS00061">
    <property type="entry name" value="ADH_SHORT"/>
    <property type="match status" value="1"/>
</dbReference>
<evidence type="ECO:0000313" key="2">
    <source>
        <dbReference type="EMBL" id="MEE2031248.1"/>
    </source>
</evidence>
<protein>
    <submittedName>
        <fullName evidence="2">SDR family oxidoreductase</fullName>
    </submittedName>
</protein>
<dbReference type="SUPFAM" id="SSF51735">
    <property type="entry name" value="NAD(P)-binding Rossmann-fold domains"/>
    <property type="match status" value="1"/>
</dbReference>
<dbReference type="PANTHER" id="PTHR43943:SF2">
    <property type="entry name" value="DEHYDROGENASE_REDUCTASE 4"/>
    <property type="match status" value="1"/>
</dbReference>